<dbReference type="InterPro" id="IPR010982">
    <property type="entry name" value="Lambda_DNA-bd_dom_sf"/>
</dbReference>
<dbReference type="eggNOG" id="COG1396">
    <property type="taxonomic scope" value="Bacteria"/>
</dbReference>
<dbReference type="OrthoDB" id="2222263at2"/>
<dbReference type="SMART" id="SM00530">
    <property type="entry name" value="HTH_XRE"/>
    <property type="match status" value="1"/>
</dbReference>
<dbReference type="InterPro" id="IPR001387">
    <property type="entry name" value="Cro/C1-type_HTH"/>
</dbReference>
<dbReference type="PROSITE" id="PS50943">
    <property type="entry name" value="HTH_CROC1"/>
    <property type="match status" value="1"/>
</dbReference>
<comment type="caution">
    <text evidence="3">The sequence shown here is derived from an EMBL/GenBank/DDBJ whole genome shotgun (WGS) entry which is preliminary data.</text>
</comment>
<feature type="domain" description="HTH cro/C1-type" evidence="2">
    <location>
        <begin position="10"/>
        <end position="64"/>
    </location>
</feature>
<reference evidence="3" key="1">
    <citation type="submission" date="2009-07" db="EMBL/GenBank/DDBJ databases">
        <authorList>
            <person name="Weinstock G."/>
            <person name="Sodergren E."/>
            <person name="Clifton S."/>
            <person name="Fulton L."/>
            <person name="Fulton B."/>
            <person name="Courtney L."/>
            <person name="Fronick C."/>
            <person name="Harrison M."/>
            <person name="Strong C."/>
            <person name="Farmer C."/>
            <person name="Delahaunty K."/>
            <person name="Markovic C."/>
            <person name="Hall O."/>
            <person name="Minx P."/>
            <person name="Tomlinson C."/>
            <person name="Mitreva M."/>
            <person name="Nelson J."/>
            <person name="Hou S."/>
            <person name="Wollam A."/>
            <person name="Pepin K.H."/>
            <person name="Johnson M."/>
            <person name="Bhonagiri V."/>
            <person name="Nash W.E."/>
            <person name="Warren W."/>
            <person name="Chinwalla A."/>
            <person name="Mardis E.R."/>
            <person name="Wilson R.K."/>
        </authorList>
    </citation>
    <scope>NUCLEOTIDE SEQUENCE [LARGE SCALE GENOMIC DNA]</scope>
    <source>
        <strain evidence="3">DSM 14469</strain>
    </source>
</reference>
<keyword evidence="4" id="KW-1185">Reference proteome</keyword>
<keyword evidence="1 3" id="KW-0238">DNA-binding</keyword>
<sequence>MKNNSLGKKLRALRERRHLTQAEVSALLHIERAAYSNYENDKRIPSFETLLLIADFYGVPVEYLIRSDYAETPRHRKHAAEWFFQNFGLLDPGIQETIIAFADFQLSEKGIH</sequence>
<dbReference type="PANTHER" id="PTHR46558:SF11">
    <property type="entry name" value="HTH-TYPE TRANSCRIPTIONAL REGULATOR XRE"/>
    <property type="match status" value="1"/>
</dbReference>
<evidence type="ECO:0000313" key="4">
    <source>
        <dbReference type="Proteomes" id="UP000005561"/>
    </source>
</evidence>
<dbReference type="RefSeq" id="WP_006864146.1">
    <property type="nucleotide sequence ID" value="NZ_ACCL02000027.1"/>
</dbReference>
<dbReference type="CDD" id="cd00093">
    <property type="entry name" value="HTH_XRE"/>
    <property type="match status" value="1"/>
</dbReference>
<dbReference type="Gene3D" id="1.10.260.40">
    <property type="entry name" value="lambda repressor-like DNA-binding domains"/>
    <property type="match status" value="1"/>
</dbReference>
<protein>
    <submittedName>
        <fullName evidence="3">DNA-binding helix-turn-helix protein</fullName>
    </submittedName>
</protein>
<dbReference type="SUPFAM" id="SSF47413">
    <property type="entry name" value="lambda repressor-like DNA-binding domains"/>
    <property type="match status" value="1"/>
</dbReference>
<dbReference type="Proteomes" id="UP000005561">
    <property type="component" value="Unassembled WGS sequence"/>
</dbReference>
<evidence type="ECO:0000256" key="1">
    <source>
        <dbReference type="ARBA" id="ARBA00023125"/>
    </source>
</evidence>
<dbReference type="AlphaFoldDB" id="C6LL47"/>
<accession>C6LL47</accession>
<proteinExistence type="predicted"/>
<evidence type="ECO:0000259" key="2">
    <source>
        <dbReference type="PROSITE" id="PS50943"/>
    </source>
</evidence>
<dbReference type="STRING" id="168384.SAMN05660368_02459"/>
<gene>
    <name evidence="3" type="ORF">BRYFOR_09394</name>
</gene>
<dbReference type="PANTHER" id="PTHR46558">
    <property type="entry name" value="TRACRIPTIONAL REGULATORY PROTEIN-RELATED-RELATED"/>
    <property type="match status" value="1"/>
</dbReference>
<organism evidence="3 4">
    <name type="scientific">Marvinbryantia formatexigens DSM 14469</name>
    <dbReference type="NCBI Taxonomy" id="478749"/>
    <lineage>
        <taxon>Bacteria</taxon>
        <taxon>Bacillati</taxon>
        <taxon>Bacillota</taxon>
        <taxon>Clostridia</taxon>
        <taxon>Lachnospirales</taxon>
        <taxon>Lachnospiraceae</taxon>
        <taxon>Marvinbryantia</taxon>
    </lineage>
</organism>
<name>C6LL47_9FIRM</name>
<dbReference type="EMBL" id="ACCL02000027">
    <property type="protein sequence ID" value="EET58666.1"/>
    <property type="molecule type" value="Genomic_DNA"/>
</dbReference>
<evidence type="ECO:0000313" key="3">
    <source>
        <dbReference type="EMBL" id="EET58666.1"/>
    </source>
</evidence>
<dbReference type="GO" id="GO:0003677">
    <property type="term" value="F:DNA binding"/>
    <property type="evidence" value="ECO:0007669"/>
    <property type="project" value="UniProtKB-KW"/>
</dbReference>
<dbReference type="Pfam" id="PF01381">
    <property type="entry name" value="HTH_3"/>
    <property type="match status" value="1"/>
</dbReference>